<evidence type="ECO:0000313" key="13">
    <source>
        <dbReference type="Proteomes" id="UP000664859"/>
    </source>
</evidence>
<dbReference type="GO" id="GO:0120518">
    <property type="term" value="F:protein N-terminal-methionine acetyltransferase activity"/>
    <property type="evidence" value="ECO:0007669"/>
    <property type="project" value="UniProtKB-EC"/>
</dbReference>
<evidence type="ECO:0000256" key="5">
    <source>
        <dbReference type="ARBA" id="ARBA00023315"/>
    </source>
</evidence>
<dbReference type="InterPro" id="IPR000182">
    <property type="entry name" value="GNAT_dom"/>
</dbReference>
<dbReference type="Pfam" id="PF00583">
    <property type="entry name" value="Acetyltransf_1"/>
    <property type="match status" value="1"/>
</dbReference>
<reference evidence="12" key="1">
    <citation type="submission" date="2021-02" db="EMBL/GenBank/DDBJ databases">
        <title>First Annotated Genome of the Yellow-green Alga Tribonema minus.</title>
        <authorList>
            <person name="Mahan K.M."/>
        </authorList>
    </citation>
    <scope>NUCLEOTIDE SEQUENCE</scope>
    <source>
        <strain evidence="12">UTEX B ZZ1240</strain>
    </source>
</reference>
<evidence type="ECO:0000256" key="8">
    <source>
        <dbReference type="ARBA" id="ARBA00026144"/>
    </source>
</evidence>
<dbReference type="GO" id="GO:0007059">
    <property type="term" value="P:chromosome segregation"/>
    <property type="evidence" value="ECO:0007669"/>
    <property type="project" value="UniProtKB-KW"/>
</dbReference>
<comment type="catalytic activity">
    <reaction evidence="9">
        <text>L-lysyl-[protein] + acetyl-CoA = N(6)-acetyl-L-lysyl-[protein] + CoA + H(+)</text>
        <dbReference type="Rhea" id="RHEA:45948"/>
        <dbReference type="Rhea" id="RHEA-COMP:9752"/>
        <dbReference type="Rhea" id="RHEA-COMP:10731"/>
        <dbReference type="ChEBI" id="CHEBI:15378"/>
        <dbReference type="ChEBI" id="CHEBI:29969"/>
        <dbReference type="ChEBI" id="CHEBI:57287"/>
        <dbReference type="ChEBI" id="CHEBI:57288"/>
        <dbReference type="ChEBI" id="CHEBI:61930"/>
        <dbReference type="EC" id="2.3.1.48"/>
    </reaction>
</comment>
<dbReference type="Gene3D" id="3.40.630.30">
    <property type="match status" value="1"/>
</dbReference>
<evidence type="ECO:0000256" key="7">
    <source>
        <dbReference type="ARBA" id="ARBA00026111"/>
    </source>
</evidence>
<comment type="catalytic activity">
    <reaction evidence="10">
        <text>N-terminal L-methionyl-[transmembrane protein] + acetyl-CoA = N-terminal N(alpha)-acetyl-L-methionyl-[transmembrane protein] + CoA + H(+)</text>
        <dbReference type="Rhea" id="RHEA:50604"/>
        <dbReference type="Rhea" id="RHEA-COMP:12745"/>
        <dbReference type="Rhea" id="RHEA-COMP:12746"/>
        <dbReference type="ChEBI" id="CHEBI:15378"/>
        <dbReference type="ChEBI" id="CHEBI:57287"/>
        <dbReference type="ChEBI" id="CHEBI:57288"/>
        <dbReference type="ChEBI" id="CHEBI:64731"/>
        <dbReference type="ChEBI" id="CHEBI:133414"/>
        <dbReference type="EC" id="2.3.1.259"/>
    </reaction>
</comment>
<evidence type="ECO:0000256" key="10">
    <source>
        <dbReference type="ARBA" id="ARBA00048848"/>
    </source>
</evidence>
<keyword evidence="4" id="KW-0156">Chromatin regulator</keyword>
<dbReference type="EC" id="2.3.1.48" evidence="1"/>
<keyword evidence="2 12" id="KW-0808">Transferase</keyword>
<evidence type="ECO:0000256" key="1">
    <source>
        <dbReference type="ARBA" id="ARBA00013184"/>
    </source>
</evidence>
<sequence length="290" mass="31749">MDYEESREMCYRHMEPEDMVPVRFIHEQCLPVRYNTAFYENIVRNVVQRTDDGPREPVYTQVAVLPWAGEHPNPFLQCGDGAMVGLITAQLAQPLTQSSAADTIAFVEPQRHDMVAYILTLGVLDEYRRAGVGAALLRRCVAAARAEPRCGAVFLHVITYNAAAMAFYARAGFVRVCEVSGYYQIDGARHSCYVYALFLNGAALAHAAPHAHAHLLDGDGAYYYAPETLLAAVTGRLRRLVGLLRRWLGMGDEGRRKEAGGGGGGAVSNGYKRGYDAELDDDAATGETLA</sequence>
<evidence type="ECO:0000313" key="12">
    <source>
        <dbReference type="EMBL" id="KAG5190280.1"/>
    </source>
</evidence>
<evidence type="ECO:0000259" key="11">
    <source>
        <dbReference type="PROSITE" id="PS51186"/>
    </source>
</evidence>
<dbReference type="CDD" id="cd04301">
    <property type="entry name" value="NAT_SF"/>
    <property type="match status" value="1"/>
</dbReference>
<comment type="similarity">
    <text evidence="6">Belongs to the acetyltransferase family. NAA60 subfamily.</text>
</comment>
<dbReference type="OrthoDB" id="47374at2759"/>
<name>A0A835ZFD1_9STRA</name>
<dbReference type="EC" id="2.3.1.259" evidence="7"/>
<dbReference type="AlphaFoldDB" id="A0A835ZFD1"/>
<dbReference type="InterPro" id="IPR045141">
    <property type="entry name" value="NAA60-like"/>
</dbReference>
<dbReference type="EMBL" id="JAFCMP010000036">
    <property type="protein sequence ID" value="KAG5190280.1"/>
    <property type="molecule type" value="Genomic_DNA"/>
</dbReference>
<protein>
    <recommendedName>
        <fullName evidence="8">N-alpha-acetyltransferase 60</fullName>
        <ecNumber evidence="7">2.3.1.259</ecNumber>
        <ecNumber evidence="1">2.3.1.48</ecNumber>
    </recommendedName>
</protein>
<dbReference type="Proteomes" id="UP000664859">
    <property type="component" value="Unassembled WGS sequence"/>
</dbReference>
<accession>A0A835ZFD1</accession>
<dbReference type="GO" id="GO:0004402">
    <property type="term" value="F:histone acetyltransferase activity"/>
    <property type="evidence" value="ECO:0007669"/>
    <property type="project" value="TreeGrafter"/>
</dbReference>
<evidence type="ECO:0000256" key="3">
    <source>
        <dbReference type="ARBA" id="ARBA00022829"/>
    </source>
</evidence>
<keyword evidence="3" id="KW-0159">Chromosome partition</keyword>
<evidence type="ECO:0000256" key="9">
    <source>
        <dbReference type="ARBA" id="ARBA00048017"/>
    </source>
</evidence>
<proteinExistence type="inferred from homology"/>
<evidence type="ECO:0000256" key="2">
    <source>
        <dbReference type="ARBA" id="ARBA00022679"/>
    </source>
</evidence>
<comment type="caution">
    <text evidence="12">The sequence shown here is derived from an EMBL/GenBank/DDBJ whole genome shotgun (WGS) entry which is preliminary data.</text>
</comment>
<gene>
    <name evidence="12" type="ORF">JKP88DRAFT_299376</name>
</gene>
<dbReference type="GO" id="GO:0000139">
    <property type="term" value="C:Golgi membrane"/>
    <property type="evidence" value="ECO:0007669"/>
    <property type="project" value="TreeGrafter"/>
</dbReference>
<dbReference type="PANTHER" id="PTHR14744">
    <property type="entry name" value="N-ALPHA-ACETYLTRANSFERASE 60"/>
    <property type="match status" value="1"/>
</dbReference>
<evidence type="ECO:0000256" key="4">
    <source>
        <dbReference type="ARBA" id="ARBA00022853"/>
    </source>
</evidence>
<evidence type="ECO:0000256" key="6">
    <source>
        <dbReference type="ARBA" id="ARBA00025774"/>
    </source>
</evidence>
<dbReference type="InterPro" id="IPR016181">
    <property type="entry name" value="Acyl_CoA_acyltransferase"/>
</dbReference>
<dbReference type="PANTHER" id="PTHR14744:SF15">
    <property type="entry name" value="N-ALPHA-ACETYLTRANSFERASE 60"/>
    <property type="match status" value="1"/>
</dbReference>
<dbReference type="PROSITE" id="PS51186">
    <property type="entry name" value="GNAT"/>
    <property type="match status" value="1"/>
</dbReference>
<organism evidence="12 13">
    <name type="scientific">Tribonema minus</name>
    <dbReference type="NCBI Taxonomy" id="303371"/>
    <lineage>
        <taxon>Eukaryota</taxon>
        <taxon>Sar</taxon>
        <taxon>Stramenopiles</taxon>
        <taxon>Ochrophyta</taxon>
        <taxon>PX clade</taxon>
        <taxon>Xanthophyceae</taxon>
        <taxon>Tribonematales</taxon>
        <taxon>Tribonemataceae</taxon>
        <taxon>Tribonema</taxon>
    </lineage>
</organism>
<dbReference type="SUPFAM" id="SSF55729">
    <property type="entry name" value="Acyl-CoA N-acyltransferases (Nat)"/>
    <property type="match status" value="1"/>
</dbReference>
<feature type="domain" description="N-acetyltransferase" evidence="11">
    <location>
        <begin position="9"/>
        <end position="200"/>
    </location>
</feature>
<keyword evidence="13" id="KW-1185">Reference proteome</keyword>
<keyword evidence="5 12" id="KW-0012">Acyltransferase</keyword>